<gene>
    <name evidence="2" type="ORF">METZ01_LOCUS31722</name>
</gene>
<sequence>MINKKNILKFIFMIVFQWALILLPINSYAQNTSTLPDWSGVWERYEGNGGMFDISTTKPPEGRAGRPGVRQYPPLTKIWEEKYKKNLELVAIDRLPDPISVCGTPAGFPRLLALPDVYEFIVRPEQTWIITENGPNIMRIYTDGRTLPEPDDRWLTYTGESVGHWENKTLVFKTISMIGEKSTILDRSGMTLSDQAEVNARMFKTDEGLLRAELVIEDPIALTEPWYVTRHFRRLMTGTRVYDYACAENNRNPITNSGKTLTLGPDGKPIDIEF</sequence>
<name>A0A381QIU9_9ZZZZ</name>
<feature type="transmembrane region" description="Helical" evidence="1">
    <location>
        <begin position="7"/>
        <end position="25"/>
    </location>
</feature>
<dbReference type="AlphaFoldDB" id="A0A381QIU9"/>
<evidence type="ECO:0000313" key="2">
    <source>
        <dbReference type="EMBL" id="SUZ78868.1"/>
    </source>
</evidence>
<keyword evidence="1" id="KW-1133">Transmembrane helix</keyword>
<keyword evidence="1" id="KW-0472">Membrane</keyword>
<accession>A0A381QIU9</accession>
<proteinExistence type="predicted"/>
<evidence type="ECO:0000256" key="1">
    <source>
        <dbReference type="SAM" id="Phobius"/>
    </source>
</evidence>
<organism evidence="2">
    <name type="scientific">marine metagenome</name>
    <dbReference type="NCBI Taxonomy" id="408172"/>
    <lineage>
        <taxon>unclassified sequences</taxon>
        <taxon>metagenomes</taxon>
        <taxon>ecological metagenomes</taxon>
    </lineage>
</organism>
<dbReference type="EMBL" id="UINC01001370">
    <property type="protein sequence ID" value="SUZ78868.1"/>
    <property type="molecule type" value="Genomic_DNA"/>
</dbReference>
<keyword evidence="1" id="KW-0812">Transmembrane</keyword>
<protein>
    <submittedName>
        <fullName evidence="2">Uncharacterized protein</fullName>
    </submittedName>
</protein>
<reference evidence="2" key="1">
    <citation type="submission" date="2018-05" db="EMBL/GenBank/DDBJ databases">
        <authorList>
            <person name="Lanie J.A."/>
            <person name="Ng W.-L."/>
            <person name="Kazmierczak K.M."/>
            <person name="Andrzejewski T.M."/>
            <person name="Davidsen T.M."/>
            <person name="Wayne K.J."/>
            <person name="Tettelin H."/>
            <person name="Glass J.I."/>
            <person name="Rusch D."/>
            <person name="Podicherti R."/>
            <person name="Tsui H.-C.T."/>
            <person name="Winkler M.E."/>
        </authorList>
    </citation>
    <scope>NUCLEOTIDE SEQUENCE</scope>
</reference>